<feature type="compositionally biased region" description="Polar residues" evidence="1">
    <location>
        <begin position="52"/>
        <end position="64"/>
    </location>
</feature>
<keyword evidence="3" id="KW-1185">Reference proteome</keyword>
<gene>
    <name evidence="2" type="ORF">V6N11_078902</name>
</gene>
<feature type="region of interest" description="Disordered" evidence="1">
    <location>
        <begin position="38"/>
        <end position="64"/>
    </location>
</feature>
<organism evidence="2 3">
    <name type="scientific">Hibiscus sabdariffa</name>
    <name type="common">roselle</name>
    <dbReference type="NCBI Taxonomy" id="183260"/>
    <lineage>
        <taxon>Eukaryota</taxon>
        <taxon>Viridiplantae</taxon>
        <taxon>Streptophyta</taxon>
        <taxon>Embryophyta</taxon>
        <taxon>Tracheophyta</taxon>
        <taxon>Spermatophyta</taxon>
        <taxon>Magnoliopsida</taxon>
        <taxon>eudicotyledons</taxon>
        <taxon>Gunneridae</taxon>
        <taxon>Pentapetalae</taxon>
        <taxon>rosids</taxon>
        <taxon>malvids</taxon>
        <taxon>Malvales</taxon>
        <taxon>Malvaceae</taxon>
        <taxon>Malvoideae</taxon>
        <taxon>Hibiscus</taxon>
    </lineage>
</organism>
<protein>
    <submittedName>
        <fullName evidence="2">Uncharacterized protein</fullName>
    </submittedName>
</protein>
<accession>A0ABR2RUL5</accession>
<evidence type="ECO:0000256" key="1">
    <source>
        <dbReference type="SAM" id="MobiDB-lite"/>
    </source>
</evidence>
<name>A0ABR2RUL5_9ROSI</name>
<evidence type="ECO:0000313" key="2">
    <source>
        <dbReference type="EMBL" id="KAK9016402.1"/>
    </source>
</evidence>
<comment type="caution">
    <text evidence="2">The sequence shown here is derived from an EMBL/GenBank/DDBJ whole genome shotgun (WGS) entry which is preliminary data.</text>
</comment>
<proteinExistence type="predicted"/>
<evidence type="ECO:0000313" key="3">
    <source>
        <dbReference type="Proteomes" id="UP001396334"/>
    </source>
</evidence>
<dbReference type="Proteomes" id="UP001396334">
    <property type="component" value="Unassembled WGS sequence"/>
</dbReference>
<reference evidence="2 3" key="1">
    <citation type="journal article" date="2024" name="G3 (Bethesda)">
        <title>Genome assembly of Hibiscus sabdariffa L. provides insights into metabolisms of medicinal natural products.</title>
        <authorList>
            <person name="Kim T."/>
        </authorList>
    </citation>
    <scope>NUCLEOTIDE SEQUENCE [LARGE SCALE GENOMIC DNA]</scope>
    <source>
        <strain evidence="2">TK-2024</strain>
        <tissue evidence="2">Old leaves</tissue>
    </source>
</reference>
<sequence>MAADAVPRDKTTCHHNKKCCDVPECGKITLASLDLEEPSEERDGFVAGSHGGNSNKSCNYSGESQDKVQNSHYFLQSVSGQQYFAF</sequence>
<dbReference type="EMBL" id="JBBPBN010000020">
    <property type="protein sequence ID" value="KAK9016402.1"/>
    <property type="molecule type" value="Genomic_DNA"/>
</dbReference>